<dbReference type="AlphaFoldDB" id="G2XWA1"/>
<evidence type="ECO:0000313" key="2">
    <source>
        <dbReference type="Proteomes" id="UP000008177"/>
    </source>
</evidence>
<name>G2XWA1_BOTF4</name>
<protein>
    <submittedName>
        <fullName evidence="1">Uncharacterized protein</fullName>
    </submittedName>
</protein>
<dbReference type="InParanoid" id="G2XWA1"/>
<evidence type="ECO:0000313" key="1">
    <source>
        <dbReference type="EMBL" id="CCD44771.1"/>
    </source>
</evidence>
<gene>
    <name evidence="1" type="ORF">BofuT4_uP056720.1</name>
</gene>
<dbReference type="EMBL" id="FQ790271">
    <property type="protein sequence ID" value="CCD44771.1"/>
    <property type="molecule type" value="Genomic_DNA"/>
</dbReference>
<dbReference type="HOGENOM" id="CLU_2739703_0_0_1"/>
<accession>G2XWA1</accession>
<sequence length="71" mass="7806">MLAAKVDERSRSGELGNKGVCADKGLCMYSVYLTMPCCLAWALCHQRHPFTASPWTGGLPRTLPLPRRQGT</sequence>
<dbReference type="Proteomes" id="UP000008177">
    <property type="component" value="Unplaced contigs"/>
</dbReference>
<proteinExistence type="predicted"/>
<organism evidence="1 2">
    <name type="scientific">Botryotinia fuckeliana (strain T4)</name>
    <name type="common">Noble rot fungus</name>
    <name type="synonym">Botrytis cinerea</name>
    <dbReference type="NCBI Taxonomy" id="999810"/>
    <lineage>
        <taxon>Eukaryota</taxon>
        <taxon>Fungi</taxon>
        <taxon>Dikarya</taxon>
        <taxon>Ascomycota</taxon>
        <taxon>Pezizomycotina</taxon>
        <taxon>Leotiomycetes</taxon>
        <taxon>Helotiales</taxon>
        <taxon>Sclerotiniaceae</taxon>
        <taxon>Botrytis</taxon>
    </lineage>
</organism>
<reference evidence="2" key="1">
    <citation type="journal article" date="2011" name="PLoS Genet.">
        <title>Genomic analysis of the necrotrophic fungal pathogens Sclerotinia sclerotiorum and Botrytis cinerea.</title>
        <authorList>
            <person name="Amselem J."/>
            <person name="Cuomo C.A."/>
            <person name="van Kan J.A."/>
            <person name="Viaud M."/>
            <person name="Benito E.P."/>
            <person name="Couloux A."/>
            <person name="Coutinho P.M."/>
            <person name="de Vries R.P."/>
            <person name="Dyer P.S."/>
            <person name="Fillinger S."/>
            <person name="Fournier E."/>
            <person name="Gout L."/>
            <person name="Hahn M."/>
            <person name="Kohn L."/>
            <person name="Lapalu N."/>
            <person name="Plummer K.M."/>
            <person name="Pradier J.M."/>
            <person name="Quevillon E."/>
            <person name="Sharon A."/>
            <person name="Simon A."/>
            <person name="ten Have A."/>
            <person name="Tudzynski B."/>
            <person name="Tudzynski P."/>
            <person name="Wincker P."/>
            <person name="Andrew M."/>
            <person name="Anthouard V."/>
            <person name="Beever R.E."/>
            <person name="Beffa R."/>
            <person name="Benoit I."/>
            <person name="Bouzid O."/>
            <person name="Brault B."/>
            <person name="Chen Z."/>
            <person name="Choquer M."/>
            <person name="Collemare J."/>
            <person name="Cotton P."/>
            <person name="Danchin E.G."/>
            <person name="Da Silva C."/>
            <person name="Gautier A."/>
            <person name="Giraud C."/>
            <person name="Giraud T."/>
            <person name="Gonzalez C."/>
            <person name="Grossetete S."/>
            <person name="Guldener U."/>
            <person name="Henrissat B."/>
            <person name="Howlett B.J."/>
            <person name="Kodira C."/>
            <person name="Kretschmer M."/>
            <person name="Lappartient A."/>
            <person name="Leroch M."/>
            <person name="Levis C."/>
            <person name="Mauceli E."/>
            <person name="Neuveglise C."/>
            <person name="Oeser B."/>
            <person name="Pearson M."/>
            <person name="Poulain J."/>
            <person name="Poussereau N."/>
            <person name="Quesneville H."/>
            <person name="Rascle C."/>
            <person name="Schumacher J."/>
            <person name="Segurens B."/>
            <person name="Sexton A."/>
            <person name="Silva E."/>
            <person name="Sirven C."/>
            <person name="Soanes D.M."/>
            <person name="Talbot N.J."/>
            <person name="Templeton M."/>
            <person name="Yandava C."/>
            <person name="Yarden O."/>
            <person name="Zeng Q."/>
            <person name="Rollins J.A."/>
            <person name="Lebrun M.H."/>
            <person name="Dickman M."/>
        </authorList>
    </citation>
    <scope>NUCLEOTIDE SEQUENCE [LARGE SCALE GENOMIC DNA]</scope>
    <source>
        <strain evidence="2">T4</strain>
    </source>
</reference>